<dbReference type="Proteomes" id="UP000218387">
    <property type="component" value="Chromosome"/>
</dbReference>
<dbReference type="RefSeq" id="WP_058693464.1">
    <property type="nucleotide sequence ID" value="NZ_CABJDW020000001.1"/>
</dbReference>
<dbReference type="AlphaFoldDB" id="A0A4P9C880"/>
<gene>
    <name evidence="1" type="ORF">CPZ25_010155</name>
</gene>
<dbReference type="EMBL" id="CP029487">
    <property type="protein sequence ID" value="QCT71673.1"/>
    <property type="molecule type" value="Genomic_DNA"/>
</dbReference>
<proteinExistence type="predicted"/>
<keyword evidence="2" id="KW-1185">Reference proteome</keyword>
<protein>
    <submittedName>
        <fullName evidence="1">Uncharacterized protein</fullName>
    </submittedName>
</protein>
<evidence type="ECO:0000313" key="2">
    <source>
        <dbReference type="Proteomes" id="UP000218387"/>
    </source>
</evidence>
<dbReference type="Pfam" id="PF20476">
    <property type="entry name" value="DUF6718"/>
    <property type="match status" value="1"/>
</dbReference>
<name>A0A4P9C880_EUBML</name>
<sequence length="77" mass="8886">MAYLIARQFDKPGCIAIKSEADDALKEQARRLAKMTIHTGVQVSVVYNEEDFEEYAPQTIYEDHDAFFTEVLDLAEW</sequence>
<evidence type="ECO:0000313" key="1">
    <source>
        <dbReference type="EMBL" id="QCT71673.1"/>
    </source>
</evidence>
<organism evidence="1 2">
    <name type="scientific">Eubacterium maltosivorans</name>
    <dbReference type="NCBI Taxonomy" id="2041044"/>
    <lineage>
        <taxon>Bacteria</taxon>
        <taxon>Bacillati</taxon>
        <taxon>Bacillota</taxon>
        <taxon>Clostridia</taxon>
        <taxon>Eubacteriales</taxon>
        <taxon>Eubacteriaceae</taxon>
        <taxon>Eubacterium</taxon>
    </lineage>
</organism>
<reference evidence="1 2" key="1">
    <citation type="submission" date="2018-05" db="EMBL/GenBank/DDBJ databases">
        <title>Genome comparison of Eubacterium sp.</title>
        <authorList>
            <person name="Feng Y."/>
            <person name="Sanchez-Andrea I."/>
            <person name="Stams A.J.M."/>
            <person name="De Vos W.M."/>
        </authorList>
    </citation>
    <scope>NUCLEOTIDE SEQUENCE [LARGE SCALE GENOMIC DNA]</scope>
    <source>
        <strain evidence="1 2">YI</strain>
    </source>
</reference>
<dbReference type="KEGG" id="emt:CPZ25_010155"/>
<accession>A0A4P9C880</accession>
<dbReference type="InterPro" id="IPR046564">
    <property type="entry name" value="DUF6718"/>
</dbReference>